<feature type="region of interest" description="Disordered" evidence="1">
    <location>
        <begin position="213"/>
        <end position="254"/>
    </location>
</feature>
<dbReference type="PANTHER" id="PTHR13288:SF8">
    <property type="entry name" value="SPLICING FACTOR 45"/>
    <property type="match status" value="1"/>
</dbReference>
<dbReference type="InterPro" id="IPR000467">
    <property type="entry name" value="G_patch_dom"/>
</dbReference>
<feature type="region of interest" description="Disordered" evidence="1">
    <location>
        <begin position="435"/>
        <end position="532"/>
    </location>
</feature>
<organism evidence="3 4">
    <name type="scientific">Bondarzewia mesenterica</name>
    <dbReference type="NCBI Taxonomy" id="1095465"/>
    <lineage>
        <taxon>Eukaryota</taxon>
        <taxon>Fungi</taxon>
        <taxon>Dikarya</taxon>
        <taxon>Basidiomycota</taxon>
        <taxon>Agaricomycotina</taxon>
        <taxon>Agaricomycetes</taxon>
        <taxon>Russulales</taxon>
        <taxon>Bondarzewiaceae</taxon>
        <taxon>Bondarzewia</taxon>
    </lineage>
</organism>
<dbReference type="InterPro" id="IPR048958">
    <property type="entry name" value="Polysacc_lyase_14"/>
</dbReference>
<dbReference type="InterPro" id="IPR040052">
    <property type="entry name" value="RBM17"/>
</dbReference>
<dbReference type="GO" id="GO:0071011">
    <property type="term" value="C:precatalytic spliceosome"/>
    <property type="evidence" value="ECO:0007669"/>
    <property type="project" value="TreeGrafter"/>
</dbReference>
<gene>
    <name evidence="3" type="ORF">EW146_g1929</name>
</gene>
<keyword evidence="4" id="KW-1185">Reference proteome</keyword>
<dbReference type="Pfam" id="PF21294">
    <property type="entry name" value="Polysacc_lyase_14"/>
    <property type="match status" value="1"/>
</dbReference>
<dbReference type="Proteomes" id="UP000310158">
    <property type="component" value="Unassembled WGS sequence"/>
</dbReference>
<dbReference type="PANTHER" id="PTHR13288">
    <property type="entry name" value="SPLICING FACTOR 45 SPF45"/>
    <property type="match status" value="1"/>
</dbReference>
<evidence type="ECO:0000313" key="3">
    <source>
        <dbReference type="EMBL" id="THH19197.1"/>
    </source>
</evidence>
<proteinExistence type="predicted"/>
<sequence length="1014" mass="108753">MIHWSLRAIRDTFGGVRLSKAAKSFPANALSTLINIMSSRAGGLYGGIQFSSGSNFVRSASPLPSSSIPLQNLPPSEPSASSNNNNNDDAPASVTGAQNAPEPGAASAGPAPGKVTAGWSASLAFAPVKKKTTKLATARIPAAAALAAFSQVGVVSAPPTVSATAVVTALPTLISQPAAVAEEASFGQGQGQATKSGWGKKVKPPSMVLDEDVNGFRATGKKRGGGGKKHKKNKAAQQVAIWDPTEQYDPMRPNDYNEYKIWKRREREERRERLAEQRRLADRKRYRRSSSYSDYSDTGSEDERPRKAGRYDDHNDRWSREDEDRPRGGLGSTLREPPPATVNASMTGDEAYQRRLAMSSGFAPAQEHFQPPSSEDDSIPGLGTSSFPPAAPLPRAETGEEAYLRRLAMSQPQQAAPALPEAGDDAYLRRIAITHPDSGPAAPEPTLPLGYNPFTPPPPPVVPPGFTPAGSDDAFEERVRNSRNAAAAIAAKLKALAPPPGTESPPAAQSAPTPSPPPSTMQEDEGPSARSDSHNFAARMMAKWGHKEGQGLGADGSGIVHALTVEQIKAGKGGKKKDAKGKNPAIGGSKMGKIVNANEDAKAREDWERFGEPSRVVVLLNMVGPEDANDEDLREEIGDECSKNGTVERVVVHLVQPPPLNADDAVRIFVVFAGPAGAWKTVRELDGRTEKMLLVPMHIAAAGSFFLVHNLQPAHVPALSASPSRANNSGSISLTPISDTSLGVHKITQPKLLTHNVVCFSSSSDISHEGERREAWEAIYPKGSINPAGEIKGGFGFYLSGPRTFAEQLRDAEEAIMGYEVMFEEGWEWMKGGKLPGIFGGVGNSAYGCSGGRKNERCKCFDLRLMWRAEGIGELYAYLPLTSSNAAQLLSVPPSSHQNPDFGISVGRGAWKFESGRWHKVAMRVRLNDVGAENGEVEVYIDGTSVIRAVGLLLRDDPASRIQGMHFQTFFGGNKPDWASPKDQRAWFASITGAVVRPILVQDFQQFSQKRDEL</sequence>
<evidence type="ECO:0000259" key="2">
    <source>
        <dbReference type="PROSITE" id="PS50174"/>
    </source>
</evidence>
<comment type="caution">
    <text evidence="3">The sequence shown here is derived from an EMBL/GenBank/DDBJ whole genome shotgun (WGS) entry which is preliminary data.</text>
</comment>
<dbReference type="InterPro" id="IPR012677">
    <property type="entry name" value="Nucleotide-bd_a/b_plait_sf"/>
</dbReference>
<dbReference type="SMART" id="SM00443">
    <property type="entry name" value="G_patch"/>
    <property type="match status" value="1"/>
</dbReference>
<dbReference type="Gene3D" id="3.30.70.330">
    <property type="match status" value="1"/>
</dbReference>
<feature type="compositionally biased region" description="Pro residues" evidence="1">
    <location>
        <begin position="454"/>
        <end position="466"/>
    </location>
</feature>
<feature type="region of interest" description="Disordered" evidence="1">
    <location>
        <begin position="67"/>
        <end position="113"/>
    </location>
</feature>
<feature type="compositionally biased region" description="Low complexity" evidence="1">
    <location>
        <begin position="485"/>
        <end position="496"/>
    </location>
</feature>
<dbReference type="PROSITE" id="PS50174">
    <property type="entry name" value="G_PATCH"/>
    <property type="match status" value="1"/>
</dbReference>
<dbReference type="GO" id="GO:0045292">
    <property type="term" value="P:mRNA cis splicing, via spliceosome"/>
    <property type="evidence" value="ECO:0007669"/>
    <property type="project" value="InterPro"/>
</dbReference>
<protein>
    <recommendedName>
        <fullName evidence="2">G-patch domain-containing protein</fullName>
    </recommendedName>
</protein>
<dbReference type="AlphaFoldDB" id="A0A4S4M3S1"/>
<dbReference type="OrthoDB" id="3337916at2759"/>
<reference evidence="3 4" key="1">
    <citation type="submission" date="2019-02" db="EMBL/GenBank/DDBJ databases">
        <title>Genome sequencing of the rare red list fungi Bondarzewia mesenterica.</title>
        <authorList>
            <person name="Buettner E."/>
            <person name="Kellner H."/>
        </authorList>
    </citation>
    <scope>NUCLEOTIDE SEQUENCE [LARGE SCALE GENOMIC DNA]</scope>
    <source>
        <strain evidence="3 4">DSM 108281</strain>
    </source>
</reference>
<dbReference type="CDD" id="cd12374">
    <property type="entry name" value="RRM_UHM_SPF45_PUF60"/>
    <property type="match status" value="1"/>
</dbReference>
<feature type="region of interest" description="Disordered" evidence="1">
    <location>
        <begin position="277"/>
        <end position="394"/>
    </location>
</feature>
<feature type="compositionally biased region" description="Low complexity" evidence="1">
    <location>
        <begin position="100"/>
        <end position="113"/>
    </location>
</feature>
<dbReference type="GO" id="GO:0003676">
    <property type="term" value="F:nucleic acid binding"/>
    <property type="evidence" value="ECO:0007669"/>
    <property type="project" value="InterPro"/>
</dbReference>
<feature type="compositionally biased region" description="Basic and acidic residues" evidence="1">
    <location>
        <begin position="301"/>
        <end position="327"/>
    </location>
</feature>
<evidence type="ECO:0000256" key="1">
    <source>
        <dbReference type="SAM" id="MobiDB-lite"/>
    </source>
</evidence>
<name>A0A4S4M3S1_9AGAM</name>
<feature type="compositionally biased region" description="Basic residues" evidence="1">
    <location>
        <begin position="219"/>
        <end position="234"/>
    </location>
</feature>
<feature type="region of interest" description="Disordered" evidence="1">
    <location>
        <begin position="570"/>
        <end position="591"/>
    </location>
</feature>
<evidence type="ECO:0000313" key="4">
    <source>
        <dbReference type="Proteomes" id="UP000310158"/>
    </source>
</evidence>
<accession>A0A4S4M3S1</accession>
<dbReference type="Gene3D" id="2.60.120.200">
    <property type="match status" value="1"/>
</dbReference>
<feature type="domain" description="G-patch" evidence="2">
    <location>
        <begin position="533"/>
        <end position="580"/>
    </location>
</feature>
<dbReference type="Pfam" id="PF01585">
    <property type="entry name" value="G-patch"/>
    <property type="match status" value="1"/>
</dbReference>
<feature type="compositionally biased region" description="Low complexity" evidence="1">
    <location>
        <begin position="67"/>
        <end position="93"/>
    </location>
</feature>
<dbReference type="EMBL" id="SGPL01000052">
    <property type="protein sequence ID" value="THH19197.1"/>
    <property type="molecule type" value="Genomic_DNA"/>
</dbReference>